<sequence length="601" mass="66939">MFKKISYSSILILFFFVSCSSLPGPFEKDALSEMEIEEILKEKNLETIHSLIDEGAPSKALQYILSAPEDQSEYEDVRSLYPLALSKMEESYRQALEEKDYRKAISIYDSFKAIGEDSYIDEVSLKELSFKYVLSLFDQGEDGAAVAVFYNYLDFDDLDEESLVELEQKLIKAEIRGPLQNLFDYYVKKSMNADPQTIRFLSGKPNFQDMTAGTVTVWVNRGIRIENGIGFPDRGIGSGFFIDARGHILTNYHVISSEVDPEYEGYSRLFIKLSDDSEERIPAKVIGWDKELDVALIKCEVDPQYIFSFARDYDPAPGDKIYAIGSPGGLKNTLTSGSVSTLNRQLQSIGDTLQIDVPINPGNSGGPLLHPSGDVIGLVFAGIEQFEGVNFAIPVSDVKDILADLYTGGEVIHSWLGAALFERSGKLEVLYVTPGSPARQIGLKQGDVIESVDGKKYQKITELQRFFLKKDTGTLVRIEWMTGEGNRSAVASLDQRPENPMKEALDRDAFDNLLVPLFGMDAERVRGTGNKNVLYNLLKVYPGTTADEAGLAAGDSVLLRKWENPEKSNILLMQILMKSRKAGFIESAVQIGTYLNKGFFI</sequence>
<dbReference type="InterPro" id="IPR043504">
    <property type="entry name" value="Peptidase_S1_PA_chymotrypsin"/>
</dbReference>
<evidence type="ECO:0000259" key="5">
    <source>
        <dbReference type="PROSITE" id="PS50106"/>
    </source>
</evidence>
<reference evidence="6 7" key="1">
    <citation type="submission" date="2020-08" db="EMBL/GenBank/DDBJ databases">
        <title>Genomic Encyclopedia of Type Strains, Phase IV (KMG-IV): sequencing the most valuable type-strain genomes for metagenomic binning, comparative biology and taxonomic classification.</title>
        <authorList>
            <person name="Goeker M."/>
        </authorList>
    </citation>
    <scope>NUCLEOTIDE SEQUENCE [LARGE SCALE GENOMIC DNA]</scope>
    <source>
        <strain evidence="6 7">DSM 2461</strain>
    </source>
</reference>
<dbReference type="EMBL" id="JACHGJ010000001">
    <property type="protein sequence ID" value="MBB6479015.1"/>
    <property type="molecule type" value="Genomic_DNA"/>
</dbReference>
<keyword evidence="4" id="KW-0732">Signal</keyword>
<evidence type="ECO:0000256" key="3">
    <source>
        <dbReference type="ARBA" id="ARBA00022801"/>
    </source>
</evidence>
<dbReference type="InterPro" id="IPR036034">
    <property type="entry name" value="PDZ_sf"/>
</dbReference>
<dbReference type="InterPro" id="IPR041489">
    <property type="entry name" value="PDZ_6"/>
</dbReference>
<keyword evidence="2 6" id="KW-0645">Protease</keyword>
<organism evidence="6 7">
    <name type="scientific">Spirochaeta isovalerica</name>
    <dbReference type="NCBI Taxonomy" id="150"/>
    <lineage>
        <taxon>Bacteria</taxon>
        <taxon>Pseudomonadati</taxon>
        <taxon>Spirochaetota</taxon>
        <taxon>Spirochaetia</taxon>
        <taxon>Spirochaetales</taxon>
        <taxon>Spirochaetaceae</taxon>
        <taxon>Spirochaeta</taxon>
    </lineage>
</organism>
<dbReference type="SUPFAM" id="SSF50156">
    <property type="entry name" value="PDZ domain-like"/>
    <property type="match status" value="1"/>
</dbReference>
<dbReference type="InterPro" id="IPR051201">
    <property type="entry name" value="Chloro_Bact_Ser_Proteases"/>
</dbReference>
<evidence type="ECO:0000256" key="1">
    <source>
        <dbReference type="ARBA" id="ARBA00010541"/>
    </source>
</evidence>
<gene>
    <name evidence="6" type="ORF">HNR50_000648</name>
</gene>
<evidence type="ECO:0000256" key="2">
    <source>
        <dbReference type="ARBA" id="ARBA00022670"/>
    </source>
</evidence>
<dbReference type="Proteomes" id="UP000587760">
    <property type="component" value="Unassembled WGS sequence"/>
</dbReference>
<evidence type="ECO:0000256" key="4">
    <source>
        <dbReference type="SAM" id="SignalP"/>
    </source>
</evidence>
<dbReference type="Pfam" id="PF17820">
    <property type="entry name" value="PDZ_6"/>
    <property type="match status" value="1"/>
</dbReference>
<keyword evidence="7" id="KW-1185">Reference proteome</keyword>
<feature type="domain" description="PDZ" evidence="5">
    <location>
        <begin position="400"/>
        <end position="484"/>
    </location>
</feature>
<dbReference type="PROSITE" id="PS50106">
    <property type="entry name" value="PDZ"/>
    <property type="match status" value="1"/>
</dbReference>
<dbReference type="InterPro" id="IPR001478">
    <property type="entry name" value="PDZ"/>
</dbReference>
<dbReference type="InterPro" id="IPR001940">
    <property type="entry name" value="Peptidase_S1C"/>
</dbReference>
<dbReference type="PANTHER" id="PTHR43343:SF3">
    <property type="entry name" value="PROTEASE DO-LIKE 8, CHLOROPLASTIC"/>
    <property type="match status" value="1"/>
</dbReference>
<dbReference type="AlphaFoldDB" id="A0A841R570"/>
<feature type="chain" id="PRO_5032720510" evidence="4">
    <location>
        <begin position="24"/>
        <end position="601"/>
    </location>
</feature>
<name>A0A841R570_9SPIO</name>
<dbReference type="Gene3D" id="2.30.42.10">
    <property type="match status" value="1"/>
</dbReference>
<evidence type="ECO:0000313" key="7">
    <source>
        <dbReference type="Proteomes" id="UP000587760"/>
    </source>
</evidence>
<comment type="caution">
    <text evidence="6">The sequence shown here is derived from an EMBL/GenBank/DDBJ whole genome shotgun (WGS) entry which is preliminary data.</text>
</comment>
<dbReference type="GO" id="GO:0004252">
    <property type="term" value="F:serine-type endopeptidase activity"/>
    <property type="evidence" value="ECO:0007669"/>
    <property type="project" value="InterPro"/>
</dbReference>
<dbReference type="SMART" id="SM00228">
    <property type="entry name" value="PDZ"/>
    <property type="match status" value="1"/>
</dbReference>
<keyword evidence="3" id="KW-0378">Hydrolase</keyword>
<feature type="signal peptide" evidence="4">
    <location>
        <begin position="1"/>
        <end position="23"/>
    </location>
</feature>
<dbReference type="PANTHER" id="PTHR43343">
    <property type="entry name" value="PEPTIDASE S12"/>
    <property type="match status" value="1"/>
</dbReference>
<dbReference type="PROSITE" id="PS51257">
    <property type="entry name" value="PROKAR_LIPOPROTEIN"/>
    <property type="match status" value="1"/>
</dbReference>
<protein>
    <submittedName>
        <fullName evidence="6">S1-C subfamily serine protease</fullName>
    </submittedName>
</protein>
<evidence type="ECO:0000313" key="6">
    <source>
        <dbReference type="EMBL" id="MBB6479015.1"/>
    </source>
</evidence>
<dbReference type="Pfam" id="PF13365">
    <property type="entry name" value="Trypsin_2"/>
    <property type="match status" value="1"/>
</dbReference>
<dbReference type="SUPFAM" id="SSF50494">
    <property type="entry name" value="Trypsin-like serine proteases"/>
    <property type="match status" value="1"/>
</dbReference>
<accession>A0A841R570</accession>
<dbReference type="Gene3D" id="2.40.10.10">
    <property type="entry name" value="Trypsin-like serine proteases"/>
    <property type="match status" value="2"/>
</dbReference>
<dbReference type="InterPro" id="IPR009003">
    <property type="entry name" value="Peptidase_S1_PA"/>
</dbReference>
<dbReference type="GO" id="GO:0006508">
    <property type="term" value="P:proteolysis"/>
    <property type="evidence" value="ECO:0007669"/>
    <property type="project" value="UniProtKB-KW"/>
</dbReference>
<dbReference type="RefSeq" id="WP_184743679.1">
    <property type="nucleotide sequence ID" value="NZ_JACHGJ010000001.1"/>
</dbReference>
<comment type="similarity">
    <text evidence="1">Belongs to the peptidase S1C family.</text>
</comment>
<proteinExistence type="inferred from homology"/>
<dbReference type="PRINTS" id="PR00834">
    <property type="entry name" value="PROTEASES2C"/>
</dbReference>